<dbReference type="InterPro" id="IPR051310">
    <property type="entry name" value="MCP_chemotaxis"/>
</dbReference>
<dbReference type="AlphaFoldDB" id="A0A261SEV9"/>
<dbReference type="CDD" id="cd11386">
    <property type="entry name" value="MCP_signal"/>
    <property type="match status" value="1"/>
</dbReference>
<dbReference type="Pfam" id="PF00672">
    <property type="entry name" value="HAMP"/>
    <property type="match status" value="1"/>
</dbReference>
<dbReference type="PANTHER" id="PTHR43531:SF14">
    <property type="entry name" value="METHYL-ACCEPTING CHEMOTAXIS PROTEIN I-RELATED"/>
    <property type="match status" value="1"/>
</dbReference>
<evidence type="ECO:0008006" key="10">
    <source>
        <dbReference type="Google" id="ProtNLM"/>
    </source>
</evidence>
<dbReference type="SUPFAM" id="SSF58104">
    <property type="entry name" value="Methyl-accepting chemotaxis protein (MCP) signaling domain"/>
    <property type="match status" value="1"/>
</dbReference>
<dbReference type="InterPro" id="IPR003660">
    <property type="entry name" value="HAMP_dom"/>
</dbReference>
<keyword evidence="5" id="KW-1133">Transmembrane helix</keyword>
<reference evidence="9" key="1">
    <citation type="submission" date="2017-05" db="EMBL/GenBank/DDBJ databases">
        <title>Complete and WGS of Bordetella genogroups.</title>
        <authorList>
            <person name="Spilker T."/>
            <person name="Lipuma J."/>
        </authorList>
    </citation>
    <scope>NUCLEOTIDE SEQUENCE [LARGE SCALE GENOMIC DNA]</scope>
    <source>
        <strain evidence="9">AU16122</strain>
    </source>
</reference>
<dbReference type="PROSITE" id="PS50111">
    <property type="entry name" value="CHEMOTAXIS_TRANSDUC_2"/>
    <property type="match status" value="1"/>
</dbReference>
<dbReference type="GO" id="GO:0005886">
    <property type="term" value="C:plasma membrane"/>
    <property type="evidence" value="ECO:0007669"/>
    <property type="project" value="TreeGrafter"/>
</dbReference>
<evidence type="ECO:0000256" key="5">
    <source>
        <dbReference type="SAM" id="Phobius"/>
    </source>
</evidence>
<evidence type="ECO:0000313" key="8">
    <source>
        <dbReference type="EMBL" id="OZI34893.1"/>
    </source>
</evidence>
<evidence type="ECO:0000259" key="7">
    <source>
        <dbReference type="PROSITE" id="PS50885"/>
    </source>
</evidence>
<evidence type="ECO:0000259" key="6">
    <source>
        <dbReference type="PROSITE" id="PS50111"/>
    </source>
</evidence>
<dbReference type="Gene3D" id="6.10.340.10">
    <property type="match status" value="1"/>
</dbReference>
<feature type="domain" description="HAMP" evidence="7">
    <location>
        <begin position="211"/>
        <end position="263"/>
    </location>
</feature>
<accession>A0A261SEV9</accession>
<evidence type="ECO:0000256" key="4">
    <source>
        <dbReference type="PROSITE-ProRule" id="PRU00284"/>
    </source>
</evidence>
<dbReference type="Pfam" id="PF00015">
    <property type="entry name" value="MCPsignal"/>
    <property type="match status" value="1"/>
</dbReference>
<dbReference type="SMART" id="SM00283">
    <property type="entry name" value="MA"/>
    <property type="match status" value="1"/>
</dbReference>
<sequence>MLKNMKIGARLALGFGLVLALAILIAAIGLWRLSGVADATRAMMELPLAKERMTNDWANFVLVGITRTSAIAKSTDPSLSSFFARDASEGTRISLEIMKKLEPLIQAEDEKAVYQKIMEVRVGYVNARDAIMKLKGEGKAEEASQIFQSTFLPASVGYSKLLAEFVGVQRKRLDQDAAHIQQIAGESRHQLIVLAILVLAFGAVCAWLLTRGITRPLASAVDAARRVAEGDLSSEIVIHGRDETGQLLLALQAMNGNLRDIVGQVRGGTDSIATAAREIAAGNLDLSSRTEEQASSLSETAATMEQMTVTVKQNADNARQANQLAMSASEVASRGGAVVSQVVGTMTSINESSRRIVDIIGVIDGIAFQTNILALNAAVEAARAGEQGRGFAVVASEVRSLAQRSATAAKDIKQLISDSVVKVDSGSQLVSQAGATMDEIVESVKRVTDIMGEISAATHEQTGSIEQINLAIAQMEQVTQQNAALVEEAAAASGAMQDQTATLAQLVSVFRITQDAAAKRVPRLAGAVQEIEEFAAMPA</sequence>
<dbReference type="Proteomes" id="UP000216020">
    <property type="component" value="Unassembled WGS sequence"/>
</dbReference>
<dbReference type="FunFam" id="1.10.287.950:FF:000001">
    <property type="entry name" value="Methyl-accepting chemotaxis sensory transducer"/>
    <property type="match status" value="1"/>
</dbReference>
<dbReference type="GO" id="GO:0006935">
    <property type="term" value="P:chemotaxis"/>
    <property type="evidence" value="ECO:0007669"/>
    <property type="project" value="TreeGrafter"/>
</dbReference>
<evidence type="ECO:0000256" key="3">
    <source>
        <dbReference type="ARBA" id="ARBA00029447"/>
    </source>
</evidence>
<keyword evidence="5" id="KW-0812">Transmembrane</keyword>
<comment type="caution">
    <text evidence="8">The sequence shown here is derived from an EMBL/GenBank/DDBJ whole genome shotgun (WGS) entry which is preliminary data.</text>
</comment>
<evidence type="ECO:0000256" key="2">
    <source>
        <dbReference type="ARBA" id="ARBA00022481"/>
    </source>
</evidence>
<dbReference type="EMBL" id="NEVM01000002">
    <property type="protein sequence ID" value="OZI34893.1"/>
    <property type="molecule type" value="Genomic_DNA"/>
</dbReference>
<keyword evidence="5" id="KW-0472">Membrane</keyword>
<dbReference type="Pfam" id="PF12729">
    <property type="entry name" value="4HB_MCP_1"/>
    <property type="match status" value="1"/>
</dbReference>
<dbReference type="PROSITE" id="PS50885">
    <property type="entry name" value="HAMP"/>
    <property type="match status" value="1"/>
</dbReference>
<proteinExistence type="inferred from homology"/>
<dbReference type="CDD" id="cd19411">
    <property type="entry name" value="MCP2201-like_sensor"/>
    <property type="match status" value="1"/>
</dbReference>
<dbReference type="InterPro" id="IPR024478">
    <property type="entry name" value="HlyB_4HB_MCP"/>
</dbReference>
<keyword evidence="4" id="KW-0807">Transducer</keyword>
<keyword evidence="2" id="KW-0488">Methylation</keyword>
<dbReference type="GO" id="GO:0007165">
    <property type="term" value="P:signal transduction"/>
    <property type="evidence" value="ECO:0007669"/>
    <property type="project" value="UniProtKB-KW"/>
</dbReference>
<dbReference type="SMART" id="SM00304">
    <property type="entry name" value="HAMP"/>
    <property type="match status" value="1"/>
</dbReference>
<evidence type="ECO:0000313" key="9">
    <source>
        <dbReference type="Proteomes" id="UP000216020"/>
    </source>
</evidence>
<dbReference type="InterPro" id="IPR047347">
    <property type="entry name" value="YvaQ-like_sensor"/>
</dbReference>
<keyword evidence="9" id="KW-1185">Reference proteome</keyword>
<organism evidence="8 9">
    <name type="scientific">Bordetella genomosp. 10</name>
    <dbReference type="NCBI Taxonomy" id="1416804"/>
    <lineage>
        <taxon>Bacteria</taxon>
        <taxon>Pseudomonadati</taxon>
        <taxon>Pseudomonadota</taxon>
        <taxon>Betaproteobacteria</taxon>
        <taxon>Burkholderiales</taxon>
        <taxon>Alcaligenaceae</taxon>
        <taxon>Bordetella</taxon>
    </lineage>
</organism>
<feature type="domain" description="Methyl-accepting transducer" evidence="6">
    <location>
        <begin position="268"/>
        <end position="497"/>
    </location>
</feature>
<gene>
    <name evidence="8" type="ORF">CAL29_15655</name>
</gene>
<evidence type="ECO:0000256" key="1">
    <source>
        <dbReference type="ARBA" id="ARBA00004370"/>
    </source>
</evidence>
<protein>
    <recommendedName>
        <fullName evidence="10">Methyl-accepting chemotaxis protein</fullName>
    </recommendedName>
</protein>
<dbReference type="Gene3D" id="1.10.287.950">
    <property type="entry name" value="Methyl-accepting chemotaxis protein"/>
    <property type="match status" value="1"/>
</dbReference>
<dbReference type="CDD" id="cd06225">
    <property type="entry name" value="HAMP"/>
    <property type="match status" value="1"/>
</dbReference>
<comment type="similarity">
    <text evidence="3">Belongs to the methyl-accepting chemotaxis (MCP) protein family.</text>
</comment>
<dbReference type="RefSeq" id="WP_094853882.1">
    <property type="nucleotide sequence ID" value="NZ_NEVM01000002.1"/>
</dbReference>
<feature type="transmembrane region" description="Helical" evidence="5">
    <location>
        <begin position="191"/>
        <end position="209"/>
    </location>
</feature>
<dbReference type="InterPro" id="IPR004089">
    <property type="entry name" value="MCPsignal_dom"/>
</dbReference>
<comment type="subcellular location">
    <subcellularLocation>
        <location evidence="1">Membrane</location>
    </subcellularLocation>
</comment>
<dbReference type="GO" id="GO:0004888">
    <property type="term" value="F:transmembrane signaling receptor activity"/>
    <property type="evidence" value="ECO:0007669"/>
    <property type="project" value="TreeGrafter"/>
</dbReference>
<name>A0A261SEV9_9BORD</name>
<dbReference type="PANTHER" id="PTHR43531">
    <property type="entry name" value="PROTEIN ICFG"/>
    <property type="match status" value="1"/>
</dbReference>